<gene>
    <name evidence="1" type="ORF">GCM10007160_39810</name>
</gene>
<comment type="caution">
    <text evidence="1">The sequence shown here is derived from an EMBL/GenBank/DDBJ whole genome shotgun (WGS) entry which is preliminary data.</text>
</comment>
<reference evidence="2" key="1">
    <citation type="journal article" date="2019" name="Int. J. Syst. Evol. Microbiol.">
        <title>The Global Catalogue of Microorganisms (GCM) 10K type strain sequencing project: providing services to taxonomists for standard genome sequencing and annotation.</title>
        <authorList>
            <consortium name="The Broad Institute Genomics Platform"/>
            <consortium name="The Broad Institute Genome Sequencing Center for Infectious Disease"/>
            <person name="Wu L."/>
            <person name="Ma J."/>
        </authorList>
    </citation>
    <scope>NUCLEOTIDE SEQUENCE [LARGE SCALE GENOMIC DNA]</scope>
    <source>
        <strain evidence="2">KCTC 22228</strain>
    </source>
</reference>
<evidence type="ECO:0000313" key="1">
    <source>
        <dbReference type="EMBL" id="GGY08501.1"/>
    </source>
</evidence>
<evidence type="ECO:0000313" key="2">
    <source>
        <dbReference type="Proteomes" id="UP000653056"/>
    </source>
</evidence>
<dbReference type="Proteomes" id="UP000653056">
    <property type="component" value="Unassembled WGS sequence"/>
</dbReference>
<accession>A0ABQ2ZCV4</accession>
<protein>
    <submittedName>
        <fullName evidence="1">Uncharacterized protein</fullName>
    </submittedName>
</protein>
<organism evidence="1 2">
    <name type="scientific">Litchfieldella qijiaojingensis</name>
    <dbReference type="NCBI Taxonomy" id="980347"/>
    <lineage>
        <taxon>Bacteria</taxon>
        <taxon>Pseudomonadati</taxon>
        <taxon>Pseudomonadota</taxon>
        <taxon>Gammaproteobacteria</taxon>
        <taxon>Oceanospirillales</taxon>
        <taxon>Halomonadaceae</taxon>
        <taxon>Litchfieldella</taxon>
    </lineage>
</organism>
<dbReference type="EMBL" id="BMXS01000031">
    <property type="protein sequence ID" value="GGY08501.1"/>
    <property type="molecule type" value="Genomic_DNA"/>
</dbReference>
<name>A0ABQ2ZCV4_9GAMM</name>
<sequence>MIQAAEGIVADVPEIDEQTVSQTIDAMVEADPDLAWLKDMEERGDFKASALAAGANKALRLTMVNHDQAPLELRQAQAYPKALKKYLSAWGVVSTMCALSGGET</sequence>
<keyword evidence="2" id="KW-1185">Reference proteome</keyword>
<proteinExistence type="predicted"/>